<organism evidence="2 3">
    <name type="scientific">BD1-7 clade bacterium</name>
    <dbReference type="NCBI Taxonomy" id="2029982"/>
    <lineage>
        <taxon>Bacteria</taxon>
        <taxon>Pseudomonadati</taxon>
        <taxon>Pseudomonadota</taxon>
        <taxon>Gammaproteobacteria</taxon>
        <taxon>Cellvibrionales</taxon>
        <taxon>Spongiibacteraceae</taxon>
        <taxon>BD1-7 clade</taxon>
    </lineage>
</organism>
<dbReference type="OrthoDB" id="5571448at2"/>
<dbReference type="GO" id="GO:0004016">
    <property type="term" value="F:adenylate cyclase activity"/>
    <property type="evidence" value="ECO:0007669"/>
    <property type="project" value="UniProtKB-EC"/>
</dbReference>
<reference evidence="2 3" key="1">
    <citation type="submission" date="2019-11" db="EMBL/GenBank/DDBJ databases">
        <authorList>
            <person name="Holert J."/>
        </authorList>
    </citation>
    <scope>NUCLEOTIDE SEQUENCE [LARGE SCALE GENOMIC DNA]</scope>
    <source>
        <strain evidence="2">BC5_2</strain>
    </source>
</reference>
<dbReference type="PANTHER" id="PTHR38760">
    <property type="entry name" value="ADENYLATE CYCLASE"/>
    <property type="match status" value="1"/>
</dbReference>
<protein>
    <submittedName>
        <fullName evidence="2">Adenylate cyclase</fullName>
        <ecNumber evidence="2">4.6.1.1</ecNumber>
    </submittedName>
</protein>
<dbReference type="PANTHER" id="PTHR38760:SF1">
    <property type="entry name" value="ADENYLATE CYCLASE"/>
    <property type="match status" value="1"/>
</dbReference>
<feature type="domain" description="Adenylate cyclase class-I N-terminal" evidence="1">
    <location>
        <begin position="18"/>
        <end position="202"/>
    </location>
</feature>
<evidence type="ECO:0000259" key="1">
    <source>
        <dbReference type="Pfam" id="PF12633"/>
    </source>
</evidence>
<evidence type="ECO:0000313" key="2">
    <source>
        <dbReference type="EMBL" id="CAA0083492.1"/>
    </source>
</evidence>
<sequence length="900" mass="103108">MNTTVKQTSVTFNRTQQKQILKRFLQITLGRLARVRLDLSQEQQLFLDILPVLLHSNHRQFPCFVSESTPAGVCRYQPSGAEIQKLQRLLPDYRPSETNGNKPRPQILGIYFSGDCGTIIRSTEQNIRIWVCYGQNLGANDVAQLERKCRLIEQWARSLQIKAEFHVVDQAFLSADRQPDFLELDHLYRSGILIAGRMPLWWLIPPEQESNYRQFASILFHKRFISNDEVIDFGGIPEIPADQFIRVSLGQLNQALTCPYSAVIGLVLSEIYLSHYPDTDILSARFKQAVYDDELDLDRLDPHVMVFRTCEQYLIETQQTERLSLLRRCFYLKVNIPLSKYDKHSSWQRKVMETMTTDWGWDKEYLRELDQYAQQDIKTRVDDFQALGQEVIHAYRSMRNFASKTTQNEQLQRDIYDLGFLVNSRFENRAGKIDCVRLLNGEHKQPLMCFGHTRQNHKSLWSLYTESVSYRDLPNTQPLRRAESLIELLTYCHLNHLIDSETPLELIGSNLPIDENTLQTLSQQTLAFIEHVQSQPATSLEHPRHTQVFVLPQADPDVTSGRRTLSGRKPVYLQEQIARIDVLCLNRVGEYILQVFDGSERLPQALCCLLANGPQDSLKVSTTSDDGAVEQSLASLLQQVGACFFHDEKTAGARFIAAHPGGFAVIRQRHQGFSYSLLQGHDELVQTLETCQDHYSPIVCEQTPPIPIAVREIASTLQPDTVQIYFQRLNAQQSRISISDPEGAIYSYHYTSTDSLTLFNQCRRFVEQSLVLSDEPQHPELRFYQIDQVDAQSNLTITEVTPPYTGLPESQGITIRCSSPWQRQAQLQCHSAGQSFQGKDALKALADMLSQTDNPIGFISNIVLLETRHTDRFTIGHCLALKARWERQLQHLRQPVPAST</sequence>
<proteinExistence type="predicted"/>
<dbReference type="Pfam" id="PF12633">
    <property type="entry name" value="Adenyl_cycl_N"/>
    <property type="match status" value="1"/>
</dbReference>
<evidence type="ECO:0000313" key="3">
    <source>
        <dbReference type="Proteomes" id="UP000434580"/>
    </source>
</evidence>
<dbReference type="AlphaFoldDB" id="A0A5S9N033"/>
<dbReference type="EMBL" id="CACSII010000001">
    <property type="protein sequence ID" value="CAA0083492.1"/>
    <property type="molecule type" value="Genomic_DNA"/>
</dbReference>
<gene>
    <name evidence="2" type="primary">cyaA</name>
    <name evidence="2" type="ORF">DPBNPPHM_00593</name>
</gene>
<dbReference type="Pfam" id="PF01295">
    <property type="entry name" value="Adenylate_cycl"/>
    <property type="match status" value="1"/>
</dbReference>
<dbReference type="InterPro" id="IPR024685">
    <property type="entry name" value="Adenylate_cyclase_1_N"/>
</dbReference>
<dbReference type="Proteomes" id="UP000434580">
    <property type="component" value="Unassembled WGS sequence"/>
</dbReference>
<name>A0A5S9N033_9GAMM</name>
<dbReference type="EC" id="4.6.1.1" evidence="2"/>
<accession>A0A5S9N033</accession>
<dbReference type="InterPro" id="IPR000274">
    <property type="entry name" value="Adenylate_cyclase_1"/>
</dbReference>
<keyword evidence="2" id="KW-0456">Lyase</keyword>
<dbReference type="GO" id="GO:0006171">
    <property type="term" value="P:cAMP biosynthetic process"/>
    <property type="evidence" value="ECO:0007669"/>
    <property type="project" value="InterPro"/>
</dbReference>